<comment type="caution">
    <text evidence="8">The sequence shown here is derived from an EMBL/GenBank/DDBJ whole genome shotgun (WGS) entry which is preliminary data.</text>
</comment>
<dbReference type="GO" id="GO:0016832">
    <property type="term" value="F:aldehyde-lyase activity"/>
    <property type="evidence" value="ECO:0007669"/>
    <property type="project" value="UniProtKB-ARBA"/>
</dbReference>
<sequence>MPAPKNLFKQALKEGRAQIGLWQALANAYTVEISAGAGYDWLLLDAEHAPNDVPLLVSQLQAMKGTASHAVIRPPIGETWIVKQMLDIGAQTLLIPMIESKEMAEAMVKAVRYPPHGVRGVGAALARASAFNRIPDYLATANDEICLLLQVESRAGLAALDAIASTEGVDGVFIGPADLAADMGYLGKPGAPEVQAEVEKALARIQSHGKAAGILIGDLSLAKRYLELGATFVAIGNDVTLLANATTKLLDDFKKADAAKPAADAKVY</sequence>
<name>A0A6L9TZS6_9HYPH</name>
<dbReference type="Proteomes" id="UP000483035">
    <property type="component" value="Unassembled WGS sequence"/>
</dbReference>
<protein>
    <submittedName>
        <fullName evidence="8">4-hydroxy-2-oxoheptanedioate aldolase</fullName>
        <ecNumber evidence="8">4.1.2.52</ecNumber>
    </submittedName>
</protein>
<organism evidence="8 9">
    <name type="scientific">Rhizobium lusitanum</name>
    <dbReference type="NCBI Taxonomy" id="293958"/>
    <lineage>
        <taxon>Bacteria</taxon>
        <taxon>Pseudomonadati</taxon>
        <taxon>Pseudomonadota</taxon>
        <taxon>Alphaproteobacteria</taxon>
        <taxon>Hyphomicrobiales</taxon>
        <taxon>Rhizobiaceae</taxon>
        <taxon>Rhizobium/Agrobacterium group</taxon>
        <taxon>Rhizobium</taxon>
    </lineage>
</organism>
<evidence type="ECO:0000256" key="5">
    <source>
        <dbReference type="ARBA" id="ARBA00023317"/>
    </source>
</evidence>
<dbReference type="FunFam" id="3.20.20.60:FF:000004">
    <property type="entry name" value="5-keto-4-deoxy-D-glucarate aldolase"/>
    <property type="match status" value="1"/>
</dbReference>
<accession>A0A6L9TZS6</accession>
<dbReference type="PANTHER" id="PTHR30502:SF4">
    <property type="entry name" value="5-KETO-4-DEOXY-D-GLUCARATE ALDOLASE"/>
    <property type="match status" value="1"/>
</dbReference>
<keyword evidence="4 8" id="KW-0456">Lyase</keyword>
<feature type="domain" description="HpcH/HpaI aldolase/citrate lyase" evidence="7">
    <location>
        <begin position="18"/>
        <end position="245"/>
    </location>
</feature>
<evidence type="ECO:0000256" key="4">
    <source>
        <dbReference type="ARBA" id="ARBA00023239"/>
    </source>
</evidence>
<evidence type="ECO:0000256" key="3">
    <source>
        <dbReference type="ARBA" id="ARBA00022723"/>
    </source>
</evidence>
<proteinExistence type="inferred from homology"/>
<evidence type="ECO:0000313" key="9">
    <source>
        <dbReference type="Proteomes" id="UP000483035"/>
    </source>
</evidence>
<dbReference type="InterPro" id="IPR015813">
    <property type="entry name" value="Pyrv/PenolPyrv_kinase-like_dom"/>
</dbReference>
<dbReference type="EC" id="4.1.2.52" evidence="8"/>
<dbReference type="InterPro" id="IPR005000">
    <property type="entry name" value="Aldolase/citrate-lyase_domain"/>
</dbReference>
<keyword evidence="3" id="KW-0479">Metal-binding</keyword>
<evidence type="ECO:0000313" key="8">
    <source>
        <dbReference type="EMBL" id="NEI69115.1"/>
    </source>
</evidence>
<keyword evidence="5" id="KW-0670">Pyruvate</keyword>
<dbReference type="EMBL" id="WUEY01000002">
    <property type="protein sequence ID" value="NEI69115.1"/>
    <property type="molecule type" value="Genomic_DNA"/>
</dbReference>
<dbReference type="RefSeq" id="WP_163985537.1">
    <property type="nucleotide sequence ID" value="NZ_WUEY01000002.1"/>
</dbReference>
<dbReference type="PANTHER" id="PTHR30502">
    <property type="entry name" value="2-KETO-3-DEOXY-L-RHAMNONATE ALDOLASE"/>
    <property type="match status" value="1"/>
</dbReference>
<dbReference type="Gene3D" id="3.20.20.60">
    <property type="entry name" value="Phosphoenolpyruvate-binding domains"/>
    <property type="match status" value="1"/>
</dbReference>
<evidence type="ECO:0000259" key="7">
    <source>
        <dbReference type="Pfam" id="PF03328"/>
    </source>
</evidence>
<evidence type="ECO:0000256" key="6">
    <source>
        <dbReference type="ARBA" id="ARBA00045074"/>
    </source>
</evidence>
<dbReference type="InterPro" id="IPR040442">
    <property type="entry name" value="Pyrv_kinase-like_dom_sf"/>
</dbReference>
<dbReference type="GO" id="GO:0005737">
    <property type="term" value="C:cytoplasm"/>
    <property type="evidence" value="ECO:0007669"/>
    <property type="project" value="TreeGrafter"/>
</dbReference>
<evidence type="ECO:0000256" key="1">
    <source>
        <dbReference type="ARBA" id="ARBA00001968"/>
    </source>
</evidence>
<dbReference type="GO" id="GO:0010124">
    <property type="term" value="P:phenylacetate catabolic process"/>
    <property type="evidence" value="ECO:0007669"/>
    <property type="project" value="InterPro"/>
</dbReference>
<dbReference type="SUPFAM" id="SSF51621">
    <property type="entry name" value="Phosphoenolpyruvate/pyruvate domain"/>
    <property type="match status" value="1"/>
</dbReference>
<dbReference type="AlphaFoldDB" id="A0A6L9TZS6"/>
<dbReference type="NCBIfam" id="TIGR02311">
    <property type="entry name" value="HpaI"/>
    <property type="match status" value="1"/>
</dbReference>
<dbReference type="GO" id="GO:0046872">
    <property type="term" value="F:metal ion binding"/>
    <property type="evidence" value="ECO:0007669"/>
    <property type="project" value="UniProtKB-KW"/>
</dbReference>
<dbReference type="InterPro" id="IPR050251">
    <property type="entry name" value="HpcH-HpaI_aldolase"/>
</dbReference>
<reference evidence="8 9" key="1">
    <citation type="submission" date="2019-12" db="EMBL/GenBank/DDBJ databases">
        <title>Rhizobium genotypes associated with high levels of biological nitrogen fixation by grain legumes in a temperate-maritime cropping system.</title>
        <authorList>
            <person name="Maluk M."/>
            <person name="Francesc Ferrando Molina F."/>
            <person name="Lopez Del Egido L."/>
            <person name="Lafos M."/>
            <person name="Langarica-Fuentes A."/>
            <person name="Gebre Yohannes G."/>
            <person name="Young M.W."/>
            <person name="Martin P."/>
            <person name="Gantlett R."/>
            <person name="Kenicer G."/>
            <person name="Hawes C."/>
            <person name="Begg G.S."/>
            <person name="Quilliam R.S."/>
            <person name="Squire G.R."/>
            <person name="Poole P.S."/>
            <person name="Young P.W."/>
            <person name="Iannetta P.M."/>
            <person name="James E.K."/>
        </authorList>
    </citation>
    <scope>NUCLEOTIDE SEQUENCE [LARGE SCALE GENOMIC DNA]</scope>
    <source>
        <strain evidence="8 9">JHI1118</strain>
    </source>
</reference>
<dbReference type="Pfam" id="PF03328">
    <property type="entry name" value="HpcH_HpaI"/>
    <property type="match status" value="1"/>
</dbReference>
<evidence type="ECO:0000256" key="2">
    <source>
        <dbReference type="ARBA" id="ARBA00005568"/>
    </source>
</evidence>
<comment type="similarity">
    <text evidence="2">Belongs to the HpcH/HpaI aldolase family.</text>
</comment>
<comment type="catalytic activity">
    <reaction evidence="6">
        <text>D-glyceraldehyde + pyruvate = 2-dehydro-3-deoxy-L-galactonate</text>
        <dbReference type="Rhea" id="RHEA:80055"/>
        <dbReference type="ChEBI" id="CHEBI:15361"/>
        <dbReference type="ChEBI" id="CHEBI:17378"/>
        <dbReference type="ChEBI" id="CHEBI:75545"/>
    </reaction>
</comment>
<comment type="cofactor">
    <cofactor evidence="1">
        <name>a divalent metal cation</name>
        <dbReference type="ChEBI" id="CHEBI:60240"/>
    </cofactor>
</comment>
<gene>
    <name evidence="8" type="primary">hpaI</name>
    <name evidence="8" type="ORF">GR212_05970</name>
</gene>
<dbReference type="InterPro" id="IPR012689">
    <property type="entry name" value="HpaI"/>
</dbReference>